<gene>
    <name evidence="2" type="ORF">G7K_2633-t1</name>
</gene>
<evidence type="ECO:0000256" key="1">
    <source>
        <dbReference type="SAM" id="Phobius"/>
    </source>
</evidence>
<proteinExistence type="predicted"/>
<sequence length="69" mass="7921">MVWMERMDFQRATPTLRRGFSSSLYTMIFGIYFEASVVGCGLWSMVILNGGDLCFVLGVLQFYKCNYIS</sequence>
<comment type="caution">
    <text evidence="2">The sequence shown here is derived from an EMBL/GenBank/DDBJ whole genome shotgun (WGS) entry which is preliminary data.</text>
</comment>
<keyword evidence="1" id="KW-0812">Transmembrane</keyword>
<organism evidence="2 3">
    <name type="scientific">Saitoella complicata (strain BCRC 22490 / CBS 7301 / JCM 7358 / NBRC 10748 / NRRL Y-17804)</name>
    <dbReference type="NCBI Taxonomy" id="698492"/>
    <lineage>
        <taxon>Eukaryota</taxon>
        <taxon>Fungi</taxon>
        <taxon>Dikarya</taxon>
        <taxon>Ascomycota</taxon>
        <taxon>Taphrinomycotina</taxon>
        <taxon>Taphrinomycotina incertae sedis</taxon>
        <taxon>Saitoella</taxon>
    </lineage>
</organism>
<name>A0A0E9NGD0_SAICN</name>
<evidence type="ECO:0000313" key="2">
    <source>
        <dbReference type="EMBL" id="GAO48460.1"/>
    </source>
</evidence>
<dbReference type="Proteomes" id="UP000033140">
    <property type="component" value="Unassembled WGS sequence"/>
</dbReference>
<feature type="transmembrane region" description="Helical" evidence="1">
    <location>
        <begin position="20"/>
        <end position="37"/>
    </location>
</feature>
<keyword evidence="1" id="KW-0472">Membrane</keyword>
<keyword evidence="1" id="KW-1133">Transmembrane helix</keyword>
<dbReference type="EMBL" id="BACD03000015">
    <property type="protein sequence ID" value="GAO48460.1"/>
    <property type="molecule type" value="Genomic_DNA"/>
</dbReference>
<reference evidence="2 3" key="3">
    <citation type="journal article" date="2015" name="Genome Announc.">
        <title>Draft Genome Sequence of the Archiascomycetous Yeast Saitoella complicata.</title>
        <authorList>
            <person name="Yamauchi K."/>
            <person name="Kondo S."/>
            <person name="Hamamoto M."/>
            <person name="Takahashi Y."/>
            <person name="Ogura Y."/>
            <person name="Hayashi T."/>
            <person name="Nishida H."/>
        </authorList>
    </citation>
    <scope>NUCLEOTIDE SEQUENCE [LARGE SCALE GENOMIC DNA]</scope>
    <source>
        <strain evidence="2 3">NRRL Y-17804</strain>
    </source>
</reference>
<evidence type="ECO:0000313" key="3">
    <source>
        <dbReference type="Proteomes" id="UP000033140"/>
    </source>
</evidence>
<protein>
    <submittedName>
        <fullName evidence="2">Uncharacterized protein</fullName>
    </submittedName>
</protein>
<reference evidence="2 3" key="1">
    <citation type="journal article" date="2011" name="J. Gen. Appl. Microbiol.">
        <title>Draft genome sequencing of the enigmatic yeast Saitoella complicata.</title>
        <authorList>
            <person name="Nishida H."/>
            <person name="Hamamoto M."/>
            <person name="Sugiyama J."/>
        </authorList>
    </citation>
    <scope>NUCLEOTIDE SEQUENCE [LARGE SCALE GENOMIC DNA]</scope>
    <source>
        <strain evidence="2 3">NRRL Y-17804</strain>
    </source>
</reference>
<keyword evidence="3" id="KW-1185">Reference proteome</keyword>
<dbReference type="AlphaFoldDB" id="A0A0E9NGD0"/>
<accession>A0A0E9NGD0</accession>
<reference evidence="2 3" key="2">
    <citation type="journal article" date="2014" name="J. Gen. Appl. Microbiol.">
        <title>The early diverging ascomycetous budding yeast Saitoella complicata has three histone deacetylases belonging to the Clr6, Hos2, and Rpd3 lineages.</title>
        <authorList>
            <person name="Nishida H."/>
            <person name="Matsumoto T."/>
            <person name="Kondo S."/>
            <person name="Hamamoto M."/>
            <person name="Yoshikawa H."/>
        </authorList>
    </citation>
    <scope>NUCLEOTIDE SEQUENCE [LARGE SCALE GENOMIC DNA]</scope>
    <source>
        <strain evidence="2 3">NRRL Y-17804</strain>
    </source>
</reference>